<dbReference type="SUPFAM" id="SSF89919">
    <property type="entry name" value="Ribosome-binding factor A, RbfA"/>
    <property type="match status" value="1"/>
</dbReference>
<keyword evidence="1 2" id="KW-0690">Ribosome biogenesis</keyword>
<dbReference type="PROSITE" id="PS01319">
    <property type="entry name" value="RBFA"/>
    <property type="match status" value="1"/>
</dbReference>
<proteinExistence type="inferred from homology"/>
<accession>A0ABQ6YXX3</accession>
<evidence type="ECO:0000256" key="2">
    <source>
        <dbReference type="HAMAP-Rule" id="MF_00003"/>
    </source>
</evidence>
<organism evidence="3 4">
    <name type="scientific">Candidatus Enterococcus willemsii</name>
    <dbReference type="NCBI Taxonomy" id="1857215"/>
    <lineage>
        <taxon>Bacteria</taxon>
        <taxon>Bacillati</taxon>
        <taxon>Bacillota</taxon>
        <taxon>Bacilli</taxon>
        <taxon>Lactobacillales</taxon>
        <taxon>Enterococcaceae</taxon>
        <taxon>Enterococcus</taxon>
    </lineage>
</organism>
<dbReference type="InterPro" id="IPR000238">
    <property type="entry name" value="RbfA"/>
</dbReference>
<dbReference type="Proteomes" id="UP000782705">
    <property type="component" value="Unassembled WGS sequence"/>
</dbReference>
<comment type="similarity">
    <text evidence="2">Belongs to the RbfA family.</text>
</comment>
<dbReference type="NCBIfam" id="TIGR00082">
    <property type="entry name" value="rbfA"/>
    <property type="match status" value="1"/>
</dbReference>
<keyword evidence="4" id="KW-1185">Reference proteome</keyword>
<evidence type="ECO:0000313" key="3">
    <source>
        <dbReference type="EMBL" id="KAF1302874.1"/>
    </source>
</evidence>
<dbReference type="RefSeq" id="WP_161902534.1">
    <property type="nucleotide sequence ID" value="NZ_MAEL01000045.1"/>
</dbReference>
<gene>
    <name evidence="2" type="primary">rbfA</name>
    <name evidence="3" type="ORF">BAU17_11710</name>
</gene>
<dbReference type="EMBL" id="MAEL01000045">
    <property type="protein sequence ID" value="KAF1302874.1"/>
    <property type="molecule type" value="Genomic_DNA"/>
</dbReference>
<comment type="subunit">
    <text evidence="2">Monomer. Binds 30S ribosomal subunits, but not 50S ribosomal subunits or 70S ribosomes.</text>
</comment>
<dbReference type="Pfam" id="PF02033">
    <property type="entry name" value="RBFA"/>
    <property type="match status" value="1"/>
</dbReference>
<name>A0ABQ6YXX3_9ENTE</name>
<dbReference type="HAMAP" id="MF_00003">
    <property type="entry name" value="RbfA"/>
    <property type="match status" value="1"/>
</dbReference>
<keyword evidence="2" id="KW-0963">Cytoplasm</keyword>
<comment type="subcellular location">
    <subcellularLocation>
        <location evidence="2">Cytoplasm</location>
    </subcellularLocation>
</comment>
<evidence type="ECO:0000313" key="4">
    <source>
        <dbReference type="Proteomes" id="UP000782705"/>
    </source>
</evidence>
<dbReference type="InterPro" id="IPR015946">
    <property type="entry name" value="KH_dom-like_a/b"/>
</dbReference>
<dbReference type="Gene3D" id="3.30.300.20">
    <property type="match status" value="1"/>
</dbReference>
<sequence>MANYRDRRVAQEILKEVNQILRKKVRDPRVQEVTITDVHVTGDLQQATIYYSLLSDLASDRQKAQQGLEKATGLIRRELGRELTLYKTPELIFELDQSVSYGNKIDEMIRNLNKE</sequence>
<dbReference type="InterPro" id="IPR020053">
    <property type="entry name" value="Ribosome-bd_factorA_CS"/>
</dbReference>
<dbReference type="PANTHER" id="PTHR33515:SF1">
    <property type="entry name" value="RIBOSOME-BINDING FACTOR A, CHLOROPLASTIC-RELATED"/>
    <property type="match status" value="1"/>
</dbReference>
<comment type="function">
    <text evidence="2">One of several proteins that assist in the late maturation steps of the functional core of the 30S ribosomal subunit. Associates with free 30S ribosomal subunits (but not with 30S subunits that are part of 70S ribosomes or polysomes). Required for efficient processing of 16S rRNA. May interact with the 5'-terminal helix region of 16S rRNA.</text>
</comment>
<reference evidence="3 4" key="1">
    <citation type="submission" date="2016-06" db="EMBL/GenBank/DDBJ databases">
        <title>Four novel species of enterococci isolated from chicken manure.</title>
        <authorList>
            <person name="Van Tyne D."/>
        </authorList>
    </citation>
    <scope>NUCLEOTIDE SEQUENCE [LARGE SCALE GENOMIC DNA]</scope>
    <source>
        <strain evidence="3 4">CU12B</strain>
    </source>
</reference>
<dbReference type="PANTHER" id="PTHR33515">
    <property type="entry name" value="RIBOSOME-BINDING FACTOR A, CHLOROPLASTIC-RELATED"/>
    <property type="match status" value="1"/>
</dbReference>
<evidence type="ECO:0000256" key="1">
    <source>
        <dbReference type="ARBA" id="ARBA00022517"/>
    </source>
</evidence>
<comment type="caution">
    <text evidence="3">The sequence shown here is derived from an EMBL/GenBank/DDBJ whole genome shotgun (WGS) entry which is preliminary data.</text>
</comment>
<protein>
    <recommendedName>
        <fullName evidence="2">Ribosome-binding factor A</fullName>
    </recommendedName>
</protein>
<dbReference type="InterPro" id="IPR023799">
    <property type="entry name" value="RbfA_dom_sf"/>
</dbReference>